<dbReference type="KEGG" id="csq:CSCA_3848"/>
<proteinExistence type="predicted"/>
<evidence type="ECO:0000313" key="5">
    <source>
        <dbReference type="Proteomes" id="UP000033115"/>
    </source>
</evidence>
<dbReference type="InterPro" id="IPR050695">
    <property type="entry name" value="N-acetylmuramoyl_amidase_3"/>
</dbReference>
<evidence type="ECO:0000256" key="1">
    <source>
        <dbReference type="ARBA" id="ARBA00022801"/>
    </source>
</evidence>
<dbReference type="Gene3D" id="3.40.630.40">
    <property type="entry name" value="Zn-dependent exopeptidases"/>
    <property type="match status" value="1"/>
</dbReference>
<reference evidence="4 5" key="1">
    <citation type="journal article" date="2015" name="J. Biotechnol.">
        <title>Complete genome sequence of a malodorant-producing acetogen, Clostridium scatologenes ATCC 25775(T).</title>
        <authorList>
            <person name="Zhu Z."/>
            <person name="Guo T."/>
            <person name="Zheng H."/>
            <person name="Song T."/>
            <person name="Ouyang P."/>
            <person name="Xie J."/>
        </authorList>
    </citation>
    <scope>NUCLEOTIDE SEQUENCE [LARGE SCALE GENOMIC DNA]</scope>
    <source>
        <strain evidence="4 5">ATCC 25775</strain>
    </source>
</reference>
<organism evidence="4 5">
    <name type="scientific">Clostridium scatologenes</name>
    <dbReference type="NCBI Taxonomy" id="1548"/>
    <lineage>
        <taxon>Bacteria</taxon>
        <taxon>Bacillati</taxon>
        <taxon>Bacillota</taxon>
        <taxon>Clostridia</taxon>
        <taxon>Eubacteriales</taxon>
        <taxon>Clostridiaceae</taxon>
        <taxon>Clostridium</taxon>
    </lineage>
</organism>
<dbReference type="SUPFAM" id="SSF53187">
    <property type="entry name" value="Zn-dependent exopeptidases"/>
    <property type="match status" value="1"/>
</dbReference>
<dbReference type="AlphaFoldDB" id="A0A0E3JQI8"/>
<dbReference type="SMART" id="SM00646">
    <property type="entry name" value="Ami_3"/>
    <property type="match status" value="1"/>
</dbReference>
<keyword evidence="2" id="KW-0732">Signal</keyword>
<dbReference type="PANTHER" id="PTHR30404">
    <property type="entry name" value="N-ACETYLMURAMOYL-L-ALANINE AMIDASE"/>
    <property type="match status" value="1"/>
</dbReference>
<evidence type="ECO:0000313" key="4">
    <source>
        <dbReference type="EMBL" id="AKA70973.1"/>
    </source>
</evidence>
<sequence length="248" mass="27976">MRIANKKKFTFSCIFFTLLMLLFNKTVINVNKGELTQVQPVVMAVDKGETKKSTATNINKNINKDVIVLDAGHGGIDNGTSYKNLYEKDLTLKMVKYAEAYLKSKGYTVVLTRNKDELIPLKEIGRRVNASSGTVFVSIHVNSISDTNFKGITTLYYDVQNYQKDERIKLANILEKEAVKSDKWESKGIKKQNVAILRYSKIPCALVECGFITNSEDRDKLSKDEVLKRLSVNISNGIIKYLKQSSDS</sequence>
<dbReference type="GO" id="GO:0030288">
    <property type="term" value="C:outer membrane-bounded periplasmic space"/>
    <property type="evidence" value="ECO:0007669"/>
    <property type="project" value="TreeGrafter"/>
</dbReference>
<gene>
    <name evidence="4" type="ORF">CSCA_3848</name>
</gene>
<dbReference type="RefSeq" id="WP_029159148.1">
    <property type="nucleotide sequence ID" value="NZ_CP009933.1"/>
</dbReference>
<evidence type="ECO:0000256" key="2">
    <source>
        <dbReference type="SAM" id="SignalP"/>
    </source>
</evidence>
<dbReference type="Proteomes" id="UP000033115">
    <property type="component" value="Chromosome"/>
</dbReference>
<accession>A0A0E3JQI8</accession>
<dbReference type="PANTHER" id="PTHR30404:SF0">
    <property type="entry name" value="N-ACETYLMURAMOYL-L-ALANINE AMIDASE AMIC"/>
    <property type="match status" value="1"/>
</dbReference>
<feature type="chain" id="PRO_5038706928" evidence="2">
    <location>
        <begin position="29"/>
        <end position="248"/>
    </location>
</feature>
<dbReference type="STRING" id="1548.CSCA_3848"/>
<dbReference type="InterPro" id="IPR002508">
    <property type="entry name" value="MurNAc-LAA_cat"/>
</dbReference>
<dbReference type="GO" id="GO:0008745">
    <property type="term" value="F:N-acetylmuramoyl-L-alanine amidase activity"/>
    <property type="evidence" value="ECO:0007669"/>
    <property type="project" value="InterPro"/>
</dbReference>
<feature type="domain" description="MurNAc-LAA" evidence="3">
    <location>
        <begin position="122"/>
        <end position="239"/>
    </location>
</feature>
<name>A0A0E3JQI8_CLOSL</name>
<dbReference type="EMBL" id="CP009933">
    <property type="protein sequence ID" value="AKA70973.1"/>
    <property type="molecule type" value="Genomic_DNA"/>
</dbReference>
<feature type="signal peptide" evidence="2">
    <location>
        <begin position="1"/>
        <end position="28"/>
    </location>
</feature>
<dbReference type="HOGENOM" id="CLU_014322_7_3_9"/>
<dbReference type="GO" id="GO:0009253">
    <property type="term" value="P:peptidoglycan catabolic process"/>
    <property type="evidence" value="ECO:0007669"/>
    <property type="project" value="InterPro"/>
</dbReference>
<dbReference type="CDD" id="cd02696">
    <property type="entry name" value="MurNAc-LAA"/>
    <property type="match status" value="1"/>
</dbReference>
<dbReference type="Pfam" id="PF01520">
    <property type="entry name" value="Amidase_3"/>
    <property type="match status" value="1"/>
</dbReference>
<keyword evidence="5" id="KW-1185">Reference proteome</keyword>
<protein>
    <submittedName>
        <fullName evidence="4">Cell wall hydrolase/autolysin</fullName>
    </submittedName>
</protein>
<evidence type="ECO:0000259" key="3">
    <source>
        <dbReference type="SMART" id="SM00646"/>
    </source>
</evidence>
<keyword evidence="1 4" id="KW-0378">Hydrolase</keyword>